<proteinExistence type="inferred from homology"/>
<evidence type="ECO:0000259" key="6">
    <source>
        <dbReference type="PROSITE" id="PS51012"/>
    </source>
</evidence>
<evidence type="ECO:0000256" key="5">
    <source>
        <dbReference type="RuleBase" id="RU361157"/>
    </source>
</evidence>
<protein>
    <recommendedName>
        <fullName evidence="5">Transport permease protein</fullName>
    </recommendedName>
</protein>
<comment type="similarity">
    <text evidence="5">Belongs to the ABC-2 integral membrane protein family.</text>
</comment>
<feature type="transmembrane region" description="Helical" evidence="5">
    <location>
        <begin position="188"/>
        <end position="207"/>
    </location>
</feature>
<gene>
    <name evidence="7" type="ORF">SPTER_03600</name>
</gene>
<evidence type="ECO:0000256" key="1">
    <source>
        <dbReference type="ARBA" id="ARBA00004141"/>
    </source>
</evidence>
<feature type="transmembrane region" description="Helical" evidence="5">
    <location>
        <begin position="159"/>
        <end position="182"/>
    </location>
</feature>
<keyword evidence="4 5" id="KW-0472">Membrane</keyword>
<keyword evidence="2 5" id="KW-0812">Transmembrane</keyword>
<dbReference type="EMBL" id="CP036259">
    <property type="protein sequence ID" value="QDR79101.1"/>
    <property type="molecule type" value="Genomic_DNA"/>
</dbReference>
<evidence type="ECO:0000313" key="8">
    <source>
        <dbReference type="Proteomes" id="UP000320776"/>
    </source>
</evidence>
<name>A0A517DP15_9FIRM</name>
<feature type="domain" description="ABC transmembrane type-2" evidence="6">
    <location>
        <begin position="45"/>
        <end position="267"/>
    </location>
</feature>
<reference evidence="7 8" key="1">
    <citation type="submission" date="2019-02" db="EMBL/GenBank/DDBJ databases">
        <title>Closed genome of Sporomusa termitida DSM 4440.</title>
        <authorList>
            <person name="Poehlein A."/>
            <person name="Daniel R."/>
        </authorList>
    </citation>
    <scope>NUCLEOTIDE SEQUENCE [LARGE SCALE GENOMIC DNA]</scope>
    <source>
        <strain evidence="7 8">DSM 4440</strain>
    </source>
</reference>
<feature type="transmembrane region" description="Helical" evidence="5">
    <location>
        <begin position="219"/>
        <end position="238"/>
    </location>
</feature>
<evidence type="ECO:0000256" key="2">
    <source>
        <dbReference type="ARBA" id="ARBA00022692"/>
    </source>
</evidence>
<keyword evidence="8" id="KW-1185">Reference proteome</keyword>
<feature type="transmembrane region" description="Helical" evidence="5">
    <location>
        <begin position="244"/>
        <end position="264"/>
    </location>
</feature>
<organism evidence="7 8">
    <name type="scientific">Sporomusa termitida</name>
    <dbReference type="NCBI Taxonomy" id="2377"/>
    <lineage>
        <taxon>Bacteria</taxon>
        <taxon>Bacillati</taxon>
        <taxon>Bacillota</taxon>
        <taxon>Negativicutes</taxon>
        <taxon>Selenomonadales</taxon>
        <taxon>Sporomusaceae</taxon>
        <taxon>Sporomusa</taxon>
    </lineage>
</organism>
<dbReference type="PROSITE" id="PS51012">
    <property type="entry name" value="ABC_TM2"/>
    <property type="match status" value="1"/>
</dbReference>
<dbReference type="InterPro" id="IPR013525">
    <property type="entry name" value="ABC2_TM"/>
</dbReference>
<evidence type="ECO:0000256" key="4">
    <source>
        <dbReference type="ARBA" id="ARBA00023136"/>
    </source>
</evidence>
<dbReference type="Proteomes" id="UP000320776">
    <property type="component" value="Chromosome"/>
</dbReference>
<dbReference type="InterPro" id="IPR047817">
    <property type="entry name" value="ABC2_TM_bact-type"/>
</dbReference>
<evidence type="ECO:0000313" key="7">
    <source>
        <dbReference type="EMBL" id="QDR79101.1"/>
    </source>
</evidence>
<evidence type="ECO:0000256" key="3">
    <source>
        <dbReference type="ARBA" id="ARBA00022989"/>
    </source>
</evidence>
<dbReference type="PANTHER" id="PTHR43332">
    <property type="entry name" value="INNER MEMBRANE TRANSPORT PERMEASE YADH-RELATED"/>
    <property type="match status" value="1"/>
</dbReference>
<comment type="subcellular location">
    <subcellularLocation>
        <location evidence="5">Cell membrane</location>
        <topology evidence="5">Multi-pass membrane protein</topology>
    </subcellularLocation>
    <subcellularLocation>
        <location evidence="1">Membrane</location>
        <topology evidence="1">Multi-pass membrane protein</topology>
    </subcellularLocation>
</comment>
<dbReference type="GO" id="GO:0140359">
    <property type="term" value="F:ABC-type transporter activity"/>
    <property type="evidence" value="ECO:0007669"/>
    <property type="project" value="InterPro"/>
</dbReference>
<dbReference type="AlphaFoldDB" id="A0A517DP15"/>
<dbReference type="PRINTS" id="PR00164">
    <property type="entry name" value="ABC2TRNSPORT"/>
</dbReference>
<dbReference type="InterPro" id="IPR000412">
    <property type="entry name" value="ABC_2_transport"/>
</dbReference>
<dbReference type="GO" id="GO:0043190">
    <property type="term" value="C:ATP-binding cassette (ABC) transporter complex"/>
    <property type="evidence" value="ECO:0007669"/>
    <property type="project" value="InterPro"/>
</dbReference>
<dbReference type="PIRSF" id="PIRSF006648">
    <property type="entry name" value="DrrB"/>
    <property type="match status" value="1"/>
</dbReference>
<keyword evidence="3 5" id="KW-1133">Transmembrane helix</keyword>
<keyword evidence="5" id="KW-0813">Transport</keyword>
<keyword evidence="5" id="KW-1003">Cell membrane</keyword>
<dbReference type="InterPro" id="IPR052522">
    <property type="entry name" value="ABC-2_transport_permease"/>
</dbReference>
<accession>A0A517DP15</accession>
<sequence length="269" mass="29610">MKDQPHCNPEDVIVIDRKKGERTMMQDIGTVFWRDWIVLYRRIGAFILSRMVAPVLYLVAFGWGMGRSIQVSQGSYMDFIVPGILALNSMNISFNSVGGPLHTGRLYHKTLEEYLVAPISSLSFVLGKIAAGVVRGLISSVIIVALAWLFGAKVAVNGMFILILMLNCIVFSALGFVVAMLIDSHEDMGNFSTYVLLPMSFLCATFFSTDKLPAVVRWLLELLPLTHASAALRAITYGGEPAGVSWLVLGSYAVILLGVSVWTMEKVRE</sequence>
<dbReference type="PANTHER" id="PTHR43332:SF2">
    <property type="entry name" value="INNER MEMBRANE TRANSPORT PERMEASE YADH"/>
    <property type="match status" value="1"/>
</dbReference>
<feature type="transmembrane region" description="Helical" evidence="5">
    <location>
        <begin position="114"/>
        <end position="147"/>
    </location>
</feature>
<dbReference type="KEGG" id="sted:SPTER_03600"/>
<dbReference type="Pfam" id="PF01061">
    <property type="entry name" value="ABC2_membrane"/>
    <property type="match status" value="1"/>
</dbReference>
<feature type="transmembrane region" description="Helical" evidence="5">
    <location>
        <begin position="43"/>
        <end position="64"/>
    </location>
</feature>